<feature type="transmembrane region" description="Helical" evidence="1">
    <location>
        <begin position="12"/>
        <end position="29"/>
    </location>
</feature>
<protein>
    <submittedName>
        <fullName evidence="3">HDIG domain-containing protein</fullName>
    </submittedName>
</protein>
<dbReference type="InterPro" id="IPR003607">
    <property type="entry name" value="HD/PDEase_dom"/>
</dbReference>
<accession>A0A9J6ZTB3</accession>
<reference evidence="3" key="2">
    <citation type="submission" date="2022-06" db="EMBL/GenBank/DDBJ databases">
        <title>Xiashengella guii gen. nov. sp. nov., a bacterium isolated form anaerobic digestion tank.</title>
        <authorList>
            <person name="Huang H."/>
        </authorList>
    </citation>
    <scope>NUCLEOTIDE SEQUENCE</scope>
    <source>
        <strain evidence="3">Ai-910</strain>
    </source>
</reference>
<feature type="transmembrane region" description="Helical" evidence="1">
    <location>
        <begin position="320"/>
        <end position="338"/>
    </location>
</feature>
<dbReference type="CDD" id="cd00077">
    <property type="entry name" value="HDc"/>
    <property type="match status" value="1"/>
</dbReference>
<dbReference type="Pfam" id="PF01966">
    <property type="entry name" value="HD"/>
    <property type="match status" value="1"/>
</dbReference>
<evidence type="ECO:0000256" key="1">
    <source>
        <dbReference type="SAM" id="Phobius"/>
    </source>
</evidence>
<dbReference type="PANTHER" id="PTHR36442">
    <property type="entry name" value="CYCLIC-DI-AMP PHOSPHODIESTERASE PGPH"/>
    <property type="match status" value="1"/>
</dbReference>
<dbReference type="Proteomes" id="UP001056426">
    <property type="component" value="Chromosome"/>
</dbReference>
<feature type="transmembrane region" description="Helical" evidence="1">
    <location>
        <begin position="345"/>
        <end position="363"/>
    </location>
</feature>
<dbReference type="PANTHER" id="PTHR36442:SF1">
    <property type="entry name" value="CYCLIC-DI-AMP PHOSPHODIESTERASE PGPH"/>
    <property type="match status" value="1"/>
</dbReference>
<gene>
    <name evidence="3" type="ORF">M9189_05675</name>
</gene>
<feature type="transmembrane region" description="Helical" evidence="1">
    <location>
        <begin position="286"/>
        <end position="308"/>
    </location>
</feature>
<dbReference type="InterPro" id="IPR006675">
    <property type="entry name" value="HDIG_dom"/>
</dbReference>
<dbReference type="RefSeq" id="WP_250725295.1">
    <property type="nucleotide sequence ID" value="NZ_CP098400.1"/>
</dbReference>
<dbReference type="InterPro" id="IPR011621">
    <property type="entry name" value="Metal-dep_PHydrolase_7TM_intra"/>
</dbReference>
<dbReference type="NCBIfam" id="TIGR00277">
    <property type="entry name" value="HDIG"/>
    <property type="match status" value="1"/>
</dbReference>
<dbReference type="AlphaFoldDB" id="A0A9J6ZTB3"/>
<feature type="transmembrane region" description="Helical" evidence="1">
    <location>
        <begin position="446"/>
        <end position="467"/>
    </location>
</feature>
<evidence type="ECO:0000313" key="4">
    <source>
        <dbReference type="Proteomes" id="UP001056426"/>
    </source>
</evidence>
<feature type="domain" description="HD/PDEase" evidence="2">
    <location>
        <begin position="496"/>
        <end position="653"/>
    </location>
</feature>
<dbReference type="InterPro" id="IPR011624">
    <property type="entry name" value="Metal-dep_PHydrolase_7TM_extra"/>
</dbReference>
<keyword evidence="1" id="KW-1133">Transmembrane helix</keyword>
<sequence length="714" mass="82488">MLDTIRKYSIAINRIVLFLAAVTIVTYFFPRQGKFGYEYTKGKPWPHSTLIAPFDFPIYKTQAELKAEREKTLSDFYPYFRYNEEVEHTQLSLFESDFNSARLRLIAKYPFLTLPLQGRPEYDIFSGVRSQIKRLLTETYNKGIITLPEEYQDRPSTMIISVVRDNFAERNELGEFYNYPSAYQHLTKGLTSYINQRATVNHRTLEQFIDDLQLNKYLQSNIVYDEGRTEQEKERILADISLSSGVVLSGQRIIDTGELITEESGKILDSLKSEYESRLGKGTSHYIVLLGQALLIAMLFTIVYYFLFYFRRDEFKNLKSISFLLILVVVMVIFAQLARNSTEQGLIYIIPFAILPIIVRIFFDSRLAFFLHVTTILLSASFAPNSFEFAIIQIPIGLVAMYSLYRMTRRSQLVRAAILIVLSYSVLYTGLKLWQEGDFTRIDYIMYRNLAINGGLLLLVYPLIYIFEKLFGFLSDVTLVELSDTNHPILRRLAEKAPGTFQHSIQVGNLAQEAIYVIGGNPMLVRTGAMYHDIGKLMAPLYFTENQTSGINPHEHLSYEESAQIIISHVENGVKMAHKEKLPRQIIDFIETHHGTMKAKYFYNMYVNERPDDEVDVSLFCYPGPTPFTKETAVLMMADSVEAASRSLKSYSDDEIDRLVENIINSQIAENQFIDAPITFKEINTVKDLFKQKLKNIYHARIEYPELKKKKQRL</sequence>
<feature type="transmembrane region" description="Helical" evidence="1">
    <location>
        <begin position="413"/>
        <end position="434"/>
    </location>
</feature>
<evidence type="ECO:0000313" key="3">
    <source>
        <dbReference type="EMBL" id="URW80838.1"/>
    </source>
</evidence>
<evidence type="ECO:0000259" key="2">
    <source>
        <dbReference type="SMART" id="SM00471"/>
    </source>
</evidence>
<dbReference type="EMBL" id="CP098400">
    <property type="protein sequence ID" value="URW80838.1"/>
    <property type="molecule type" value="Genomic_DNA"/>
</dbReference>
<dbReference type="InterPro" id="IPR006674">
    <property type="entry name" value="HD_domain"/>
</dbReference>
<feature type="transmembrane region" description="Helical" evidence="1">
    <location>
        <begin position="369"/>
        <end position="392"/>
    </location>
</feature>
<dbReference type="Pfam" id="PF07697">
    <property type="entry name" value="7TMR-HDED"/>
    <property type="match status" value="1"/>
</dbReference>
<dbReference type="SMART" id="SM00471">
    <property type="entry name" value="HDc"/>
    <property type="match status" value="1"/>
</dbReference>
<keyword evidence="1" id="KW-0472">Membrane</keyword>
<dbReference type="Gene3D" id="1.10.3210.10">
    <property type="entry name" value="Hypothetical protein af1432"/>
    <property type="match status" value="1"/>
</dbReference>
<dbReference type="Pfam" id="PF07698">
    <property type="entry name" value="7TM-7TMR_HD"/>
    <property type="match status" value="1"/>
</dbReference>
<dbReference type="InterPro" id="IPR052722">
    <property type="entry name" value="PgpH_phosphodiesterase"/>
</dbReference>
<keyword evidence="1" id="KW-0812">Transmembrane</keyword>
<dbReference type="KEGG" id="alkq:M9189_05675"/>
<proteinExistence type="predicted"/>
<reference evidence="3" key="1">
    <citation type="submission" date="2022-05" db="EMBL/GenBank/DDBJ databases">
        <authorList>
            <person name="Sun X."/>
        </authorList>
    </citation>
    <scope>NUCLEOTIDE SEQUENCE</scope>
    <source>
        <strain evidence="3">Ai-910</strain>
    </source>
</reference>
<name>A0A9J6ZTB3_9BACT</name>
<dbReference type="SUPFAM" id="SSF109604">
    <property type="entry name" value="HD-domain/PDEase-like"/>
    <property type="match status" value="1"/>
</dbReference>
<keyword evidence="4" id="KW-1185">Reference proteome</keyword>
<organism evidence="3 4">
    <name type="scientific">Xiashengella succiniciproducens</name>
    <dbReference type="NCBI Taxonomy" id="2949635"/>
    <lineage>
        <taxon>Bacteria</taxon>
        <taxon>Pseudomonadati</taxon>
        <taxon>Bacteroidota</taxon>
        <taxon>Bacteroidia</taxon>
        <taxon>Marinilabiliales</taxon>
        <taxon>Marinilabiliaceae</taxon>
        <taxon>Xiashengella</taxon>
    </lineage>
</organism>